<dbReference type="InterPro" id="IPR050535">
    <property type="entry name" value="DNA_Repair-Maintenance_Comp"/>
</dbReference>
<evidence type="ECO:0000259" key="1">
    <source>
        <dbReference type="Pfam" id="PF00149"/>
    </source>
</evidence>
<dbReference type="InterPro" id="IPR029052">
    <property type="entry name" value="Metallo-depent_PP-like"/>
</dbReference>
<dbReference type="GO" id="GO:0004519">
    <property type="term" value="F:endonuclease activity"/>
    <property type="evidence" value="ECO:0007669"/>
    <property type="project" value="UniProtKB-KW"/>
</dbReference>
<accession>A0A1D7RUP9</accession>
<dbReference type="PANTHER" id="PTHR30337">
    <property type="entry name" value="COMPONENT OF ATP-DEPENDENT DSDNA EXONUCLEASE"/>
    <property type="match status" value="1"/>
</dbReference>
<evidence type="ECO:0000313" key="2">
    <source>
        <dbReference type="EMBL" id="AOO05139.1"/>
    </source>
</evidence>
<evidence type="ECO:0000313" key="3">
    <source>
        <dbReference type="Proteomes" id="UP000220036"/>
    </source>
</evidence>
<dbReference type="Gene3D" id="3.60.21.10">
    <property type="match status" value="1"/>
</dbReference>
<reference evidence="2 3" key="1">
    <citation type="journal article" date="2016" name="Environ. Microbiol.">
        <title>Genomic diversification of marine cyanophages into stable ecotypes.</title>
        <authorList>
            <person name="Marston M.F."/>
            <person name="Martiny J.B."/>
        </authorList>
    </citation>
    <scope>NUCLEOTIDE SEQUENCE [LARGE SCALE GENOMIC DNA]</scope>
    <source>
        <strain evidence="2">RW_12_0113</strain>
    </source>
</reference>
<feature type="domain" description="Calcineurin-like phosphoesterase" evidence="1">
    <location>
        <begin position="1"/>
        <end position="190"/>
    </location>
</feature>
<dbReference type="Proteomes" id="UP000220036">
    <property type="component" value="Segment"/>
</dbReference>
<proteinExistence type="predicted"/>
<organism evidence="2 3">
    <name type="scientific">Synechococcus phage S-RIM2</name>
    <dbReference type="NCBI Taxonomy" id="687800"/>
    <lineage>
        <taxon>Viruses</taxon>
        <taxon>Duplodnaviria</taxon>
        <taxon>Heunggongvirae</taxon>
        <taxon>Uroviricota</taxon>
        <taxon>Caudoviricetes</taxon>
        <taxon>Pantevenvirales</taxon>
        <taxon>Kyanoviridae</taxon>
        <taxon>Nerrivikvirus</taxon>
        <taxon>Nerrivikvirus srim2</taxon>
    </lineage>
</organism>
<keyword evidence="2" id="KW-0378">Hydrolase</keyword>
<sequence>MKILLITDQHFGVRNDNQSFIDHYRRFYGEVVLPFIDAHKIDTVIALGDTFDKRRSINFMSLQAAKDMWFDPLAERNVQMHMLVGNHDIYYKNTLRVNAPSELLDGYDNITVYTDPTVVEFDRVPILLLPWICDENYERTLGVVTESNASVCMGHLELNGFEAHPGHVMENGMDPKHFSKFKRVFSGHYHMKSTKKNVTYLGNPYQLYWNDYGCKRGFHVLDTETFKTTFYRNPFDIFYKLYYNSGVTLPDNGELKGAYVKLIVEDKGDYAKFDYAVSQLQDMGLGDLKIIEDLSVESGNSGVLETEDTMTLLDNYIDEIDLKANKTNIKNVMRSLYMEASEI</sequence>
<keyword evidence="2" id="KW-0540">Nuclease</keyword>
<gene>
    <name evidence="2" type="ORF">RW120113_134</name>
</gene>
<dbReference type="Pfam" id="PF00149">
    <property type="entry name" value="Metallophos"/>
    <property type="match status" value="1"/>
</dbReference>
<dbReference type="EMBL" id="KX349261">
    <property type="protein sequence ID" value="AOO05139.1"/>
    <property type="molecule type" value="Genomic_DNA"/>
</dbReference>
<name>A0A1D7RUP9_9CAUD</name>
<dbReference type="SUPFAM" id="SSF56300">
    <property type="entry name" value="Metallo-dependent phosphatases"/>
    <property type="match status" value="1"/>
</dbReference>
<dbReference type="GO" id="GO:0016787">
    <property type="term" value="F:hydrolase activity"/>
    <property type="evidence" value="ECO:0007669"/>
    <property type="project" value="InterPro"/>
</dbReference>
<protein>
    <submittedName>
        <fullName evidence="2">Recombination endonuclease subunit</fullName>
    </submittedName>
</protein>
<keyword evidence="2" id="KW-0255">Endonuclease</keyword>
<dbReference type="InterPro" id="IPR004843">
    <property type="entry name" value="Calcineurin-like_PHP"/>
</dbReference>